<evidence type="ECO:0000313" key="1">
    <source>
        <dbReference type="EMBL" id="TFK71433.1"/>
    </source>
</evidence>
<organism evidence="1 2">
    <name type="scientific">Pluteus cervinus</name>
    <dbReference type="NCBI Taxonomy" id="181527"/>
    <lineage>
        <taxon>Eukaryota</taxon>
        <taxon>Fungi</taxon>
        <taxon>Dikarya</taxon>
        <taxon>Basidiomycota</taxon>
        <taxon>Agaricomycotina</taxon>
        <taxon>Agaricomycetes</taxon>
        <taxon>Agaricomycetidae</taxon>
        <taxon>Agaricales</taxon>
        <taxon>Pluteineae</taxon>
        <taxon>Pluteaceae</taxon>
        <taxon>Pluteus</taxon>
    </lineage>
</organism>
<dbReference type="Proteomes" id="UP000308600">
    <property type="component" value="Unassembled WGS sequence"/>
</dbReference>
<protein>
    <submittedName>
        <fullName evidence="1">Uncharacterized protein</fullName>
    </submittedName>
</protein>
<sequence length="376" mass="42451">MTLASCMICVSDYSLDDFRSFDCGHCFCGECAGRILETTNSRGHANCPTCRQQVRKGDLRRVYLDIVDPRNVVIDGLDRMGRDSKLVSVTKAKDKLRKEADKLSGEYAELLLRAVDDFRDRIIPIFTKVEIQADDIADLQSQLKSSISLNEDLSKQLELLESQMDEIKALKKDLRREQRSTEKALVLAEKAKDDLLALRLSHAEVEKRSTTLEEDNARMRDQLERHVESSKEQHKKNKAQKKKIEALIAECNELHAQKAAQPDPPSGEDQNRDPNSAADVFLEFDDDEPQSFPRQTKVHSSSSRVSASVCYPAFEALPQQTFSNCQQSKSTGRKRKFGDTENQDVKRGNKFAIALDKKGHPLGAVQCGPKRTRRVV</sequence>
<keyword evidence="2" id="KW-1185">Reference proteome</keyword>
<accession>A0ACD3B0C0</accession>
<dbReference type="EMBL" id="ML208298">
    <property type="protein sequence ID" value="TFK71433.1"/>
    <property type="molecule type" value="Genomic_DNA"/>
</dbReference>
<name>A0ACD3B0C0_9AGAR</name>
<gene>
    <name evidence="1" type="ORF">BDN72DRAFT_837653</name>
</gene>
<proteinExistence type="predicted"/>
<evidence type="ECO:0000313" key="2">
    <source>
        <dbReference type="Proteomes" id="UP000308600"/>
    </source>
</evidence>
<reference evidence="1 2" key="1">
    <citation type="journal article" date="2019" name="Nat. Ecol. Evol.">
        <title>Megaphylogeny resolves global patterns of mushroom evolution.</title>
        <authorList>
            <person name="Varga T."/>
            <person name="Krizsan K."/>
            <person name="Foldi C."/>
            <person name="Dima B."/>
            <person name="Sanchez-Garcia M."/>
            <person name="Sanchez-Ramirez S."/>
            <person name="Szollosi G.J."/>
            <person name="Szarkandi J.G."/>
            <person name="Papp V."/>
            <person name="Albert L."/>
            <person name="Andreopoulos W."/>
            <person name="Angelini C."/>
            <person name="Antonin V."/>
            <person name="Barry K.W."/>
            <person name="Bougher N.L."/>
            <person name="Buchanan P."/>
            <person name="Buyck B."/>
            <person name="Bense V."/>
            <person name="Catcheside P."/>
            <person name="Chovatia M."/>
            <person name="Cooper J."/>
            <person name="Damon W."/>
            <person name="Desjardin D."/>
            <person name="Finy P."/>
            <person name="Geml J."/>
            <person name="Haridas S."/>
            <person name="Hughes K."/>
            <person name="Justo A."/>
            <person name="Karasinski D."/>
            <person name="Kautmanova I."/>
            <person name="Kiss B."/>
            <person name="Kocsube S."/>
            <person name="Kotiranta H."/>
            <person name="LaButti K.M."/>
            <person name="Lechner B.E."/>
            <person name="Liimatainen K."/>
            <person name="Lipzen A."/>
            <person name="Lukacs Z."/>
            <person name="Mihaltcheva S."/>
            <person name="Morgado L.N."/>
            <person name="Niskanen T."/>
            <person name="Noordeloos M.E."/>
            <person name="Ohm R.A."/>
            <person name="Ortiz-Santana B."/>
            <person name="Ovrebo C."/>
            <person name="Racz N."/>
            <person name="Riley R."/>
            <person name="Savchenko A."/>
            <person name="Shiryaev A."/>
            <person name="Soop K."/>
            <person name="Spirin V."/>
            <person name="Szebenyi C."/>
            <person name="Tomsovsky M."/>
            <person name="Tulloss R.E."/>
            <person name="Uehling J."/>
            <person name="Grigoriev I.V."/>
            <person name="Vagvolgyi C."/>
            <person name="Papp T."/>
            <person name="Martin F.M."/>
            <person name="Miettinen O."/>
            <person name="Hibbett D.S."/>
            <person name="Nagy L.G."/>
        </authorList>
    </citation>
    <scope>NUCLEOTIDE SEQUENCE [LARGE SCALE GENOMIC DNA]</scope>
    <source>
        <strain evidence="1 2">NL-1719</strain>
    </source>
</reference>